<dbReference type="Proteomes" id="UP001221898">
    <property type="component" value="Unassembled WGS sequence"/>
</dbReference>
<keyword evidence="3" id="KW-1185">Reference proteome</keyword>
<comment type="caution">
    <text evidence="2">The sequence shown here is derived from an EMBL/GenBank/DDBJ whole genome shotgun (WGS) entry which is preliminary data.</text>
</comment>
<proteinExistence type="predicted"/>
<evidence type="ECO:0000313" key="2">
    <source>
        <dbReference type="EMBL" id="KAJ8408748.1"/>
    </source>
</evidence>
<gene>
    <name evidence="2" type="ORF">AAFF_G00245660</name>
</gene>
<protein>
    <submittedName>
        <fullName evidence="2">Uncharacterized protein</fullName>
    </submittedName>
</protein>
<name>A0AAD7WTR1_9TELE</name>
<reference evidence="2" key="1">
    <citation type="journal article" date="2023" name="Science">
        <title>Genome structures resolve the early diversification of teleost fishes.</title>
        <authorList>
            <person name="Parey E."/>
            <person name="Louis A."/>
            <person name="Montfort J."/>
            <person name="Bouchez O."/>
            <person name="Roques C."/>
            <person name="Iampietro C."/>
            <person name="Lluch J."/>
            <person name="Castinel A."/>
            <person name="Donnadieu C."/>
            <person name="Desvignes T."/>
            <person name="Floi Bucao C."/>
            <person name="Jouanno E."/>
            <person name="Wen M."/>
            <person name="Mejri S."/>
            <person name="Dirks R."/>
            <person name="Jansen H."/>
            <person name="Henkel C."/>
            <person name="Chen W.J."/>
            <person name="Zahm M."/>
            <person name="Cabau C."/>
            <person name="Klopp C."/>
            <person name="Thompson A.W."/>
            <person name="Robinson-Rechavi M."/>
            <person name="Braasch I."/>
            <person name="Lecointre G."/>
            <person name="Bobe J."/>
            <person name="Postlethwait J.H."/>
            <person name="Berthelot C."/>
            <person name="Roest Crollius H."/>
            <person name="Guiguen Y."/>
        </authorList>
    </citation>
    <scope>NUCLEOTIDE SEQUENCE</scope>
    <source>
        <strain evidence="2">NC1722</strain>
    </source>
</reference>
<evidence type="ECO:0000256" key="1">
    <source>
        <dbReference type="SAM" id="MobiDB-lite"/>
    </source>
</evidence>
<sequence>MQVGIVYHVSTNIRAEGQVAKKVWQHHSNKQLDGCCFFVLNPKSQTNIQNAKSAPDDTQARHLVLARWRRHQRALDLHIEQAAGKAARALQETQTSGGRPSHSYVTAEVHRRGQTRCPP</sequence>
<accession>A0AAD7WTR1</accession>
<dbReference type="AlphaFoldDB" id="A0AAD7WTR1"/>
<evidence type="ECO:0000313" key="3">
    <source>
        <dbReference type="Proteomes" id="UP001221898"/>
    </source>
</evidence>
<dbReference type="EMBL" id="JAINUG010000033">
    <property type="protein sequence ID" value="KAJ8408748.1"/>
    <property type="molecule type" value="Genomic_DNA"/>
</dbReference>
<feature type="region of interest" description="Disordered" evidence="1">
    <location>
        <begin position="88"/>
        <end position="119"/>
    </location>
</feature>
<organism evidence="2 3">
    <name type="scientific">Aldrovandia affinis</name>
    <dbReference type="NCBI Taxonomy" id="143900"/>
    <lineage>
        <taxon>Eukaryota</taxon>
        <taxon>Metazoa</taxon>
        <taxon>Chordata</taxon>
        <taxon>Craniata</taxon>
        <taxon>Vertebrata</taxon>
        <taxon>Euteleostomi</taxon>
        <taxon>Actinopterygii</taxon>
        <taxon>Neopterygii</taxon>
        <taxon>Teleostei</taxon>
        <taxon>Notacanthiformes</taxon>
        <taxon>Halosauridae</taxon>
        <taxon>Aldrovandia</taxon>
    </lineage>
</organism>